<evidence type="ECO:0000256" key="1">
    <source>
        <dbReference type="ARBA" id="ARBA00023239"/>
    </source>
</evidence>
<dbReference type="AlphaFoldDB" id="A0A1J4N6X1"/>
<accession>A0A1J4N6X1</accession>
<dbReference type="OrthoDB" id="9792137at2"/>
<proteinExistence type="predicted"/>
<keyword evidence="4" id="KW-1185">Reference proteome</keyword>
<dbReference type="GO" id="GO:0005737">
    <property type="term" value="C:cytoplasm"/>
    <property type="evidence" value="ECO:0007669"/>
    <property type="project" value="TreeGrafter"/>
</dbReference>
<dbReference type="Gene3D" id="3.90.850.10">
    <property type="entry name" value="Fumarylacetoacetase-like, C-terminal domain"/>
    <property type="match status" value="1"/>
</dbReference>
<dbReference type="Proteomes" id="UP000033772">
    <property type="component" value="Unassembled WGS sequence"/>
</dbReference>
<evidence type="ECO:0000313" key="4">
    <source>
        <dbReference type="Proteomes" id="UP000033772"/>
    </source>
</evidence>
<dbReference type="InterPro" id="IPR036663">
    <property type="entry name" value="Fumarylacetoacetase_C_sf"/>
</dbReference>
<sequence>MTTPSPVVSQAAELLDTAQQAVTPVGTATPWPDLDLDEAYATQAALIARRHARGEHGVGLKLGFTSEAKMRQMGVDEVIVGQLTDGMQAADGGTIDMDALIHPRVEPEVAFLVGADVDLADPDVDLEAALTGVAAGLEIIDSRYDGFRFDLPRVVADNTSAAMFVLGPWRALDEVDLDDVPVTLRARDEVVAEGTTAAILGHPLRTLPRLVALGRRLGLRLPAGSVVLAGAATEAVALGPGAVSAEIPGLGSVRAVAVSDSAGPLGDGGGR</sequence>
<dbReference type="InterPro" id="IPR050772">
    <property type="entry name" value="Hydratase-Decarb/MhpD_sf"/>
</dbReference>
<name>A0A1J4N6X1_9ACTN</name>
<dbReference type="InterPro" id="IPR011234">
    <property type="entry name" value="Fumarylacetoacetase-like_C"/>
</dbReference>
<reference evidence="3" key="1">
    <citation type="submission" date="2016-10" db="EMBL/GenBank/DDBJ databases">
        <title>Draft Genome Sequence of Nocardioides luteus Strain BAFB, an Alkane-Degrading Bacterium Isolated from JP-7 Polluted Soil.</title>
        <authorList>
            <person name="Brown L."/>
            <person name="Ruiz O.N."/>
            <person name="Gunasekera T."/>
        </authorList>
    </citation>
    <scope>NUCLEOTIDE SEQUENCE [LARGE SCALE GENOMIC DNA]</scope>
    <source>
        <strain evidence="3">BAFB</strain>
    </source>
</reference>
<dbReference type="RefSeq" id="WP_045548326.1">
    <property type="nucleotide sequence ID" value="NZ_JZDQ02000013.1"/>
</dbReference>
<dbReference type="PANTHER" id="PTHR30143:SF0">
    <property type="entry name" value="2-KETO-4-PENTENOATE HYDRATASE"/>
    <property type="match status" value="1"/>
</dbReference>
<evidence type="ECO:0000259" key="2">
    <source>
        <dbReference type="Pfam" id="PF01557"/>
    </source>
</evidence>
<evidence type="ECO:0000313" key="3">
    <source>
        <dbReference type="EMBL" id="OIJ26711.1"/>
    </source>
</evidence>
<dbReference type="Pfam" id="PF01557">
    <property type="entry name" value="FAA_hydrolase"/>
    <property type="match status" value="1"/>
</dbReference>
<dbReference type="GO" id="GO:0008684">
    <property type="term" value="F:2-oxopent-4-enoate hydratase activity"/>
    <property type="evidence" value="ECO:0007669"/>
    <property type="project" value="TreeGrafter"/>
</dbReference>
<comment type="caution">
    <text evidence="3">The sequence shown here is derived from an EMBL/GenBank/DDBJ whole genome shotgun (WGS) entry which is preliminary data.</text>
</comment>
<feature type="domain" description="Fumarylacetoacetase-like C-terminal" evidence="2">
    <location>
        <begin position="103"/>
        <end position="255"/>
    </location>
</feature>
<dbReference type="STRING" id="1844.UG56_010735"/>
<dbReference type="SUPFAM" id="SSF56529">
    <property type="entry name" value="FAH"/>
    <property type="match status" value="1"/>
</dbReference>
<organism evidence="3 4">
    <name type="scientific">Nocardioides luteus</name>
    <dbReference type="NCBI Taxonomy" id="1844"/>
    <lineage>
        <taxon>Bacteria</taxon>
        <taxon>Bacillati</taxon>
        <taxon>Actinomycetota</taxon>
        <taxon>Actinomycetes</taxon>
        <taxon>Propionibacteriales</taxon>
        <taxon>Nocardioidaceae</taxon>
        <taxon>Nocardioides</taxon>
    </lineage>
</organism>
<gene>
    <name evidence="3" type="ORF">UG56_010735</name>
</gene>
<dbReference type="EMBL" id="JZDQ02000013">
    <property type="protein sequence ID" value="OIJ26711.1"/>
    <property type="molecule type" value="Genomic_DNA"/>
</dbReference>
<keyword evidence="1" id="KW-0456">Lyase</keyword>
<dbReference type="PANTHER" id="PTHR30143">
    <property type="entry name" value="ACID HYDRATASE"/>
    <property type="match status" value="1"/>
</dbReference>
<protein>
    <recommendedName>
        <fullName evidence="2">Fumarylacetoacetase-like C-terminal domain-containing protein</fullName>
    </recommendedName>
</protein>